<reference evidence="1 2" key="1">
    <citation type="journal article" date="2021" name="Appl. Environ. Microbiol.">
        <title>Genetic linkage and physical mapping for an oyster mushroom Pleurotus cornucopiae and QTL analysis for the trait cap color.</title>
        <authorList>
            <person name="Zhang Y."/>
            <person name="Gao W."/>
            <person name="Sonnenberg A."/>
            <person name="Chen Q."/>
            <person name="Zhang J."/>
            <person name="Huang C."/>
        </authorList>
    </citation>
    <scope>NUCLEOTIDE SEQUENCE [LARGE SCALE GENOMIC DNA]</scope>
    <source>
        <strain evidence="1">CCMSSC00406</strain>
    </source>
</reference>
<comment type="caution">
    <text evidence="1">The sequence shown here is derived from an EMBL/GenBank/DDBJ whole genome shotgun (WGS) entry which is preliminary data.</text>
</comment>
<sequence length="2119" mass="235476">MAPKARSEKAQDRIGTSSAPTYKFKDANDILRTLRTTAPDDQEALIEVLTALRNQLSLPSVPLGSTQRVPADDVRILLAQEYLVASPACPQFFQIWDSVYTSSSSHPPATSTRLLVPLLSLLANLLDLLSSQYLYHQHGHAILKGLLAPVYSKRLSIYISGGGSSTTDLILVSMKLWVAMAEFAGGREKQKVIEAFGWDNKVIMRLLSMRRRSKTTVQGSLAKPDIRTLALVFLLSPLSPVSSVSTTMKQTYVSTSPYADALALIWKGMETDSPGVIRYTLERLWEGLWCDKTISRKDKVALFNERALTELIKLYHHSEVLEGEENSAADLIHHFLLAICARPGIGICFQDKGWYPRVIEGGIDGVLDASVTLDQSADVENVTTTNDRGAGASKGRIYNKVLANVLKMLKVNEDARQQELALRILTACPELVAGFWPTSGLTLEPRLSSRWITNVAFTGSVVSLAVPEQSFVMQQPSINAVTLGAHVMYHPTPPPLSTIMENIIPSVLSSKANFTKILLGGPGSKPMVQHCVALVLVKCLDKLERVLRVWRQVEVALGEPQHRAGGLDEVTSDEESIGQWGLRRQEILREARKRLPDFQVIMACVHHTESLPADPEDAGLRKALLGEVSLKLLGLYRKCLPEVAMEAKFDVGKLLSSLDTGGKAEVDQTGERSATQRLAIVAQLHILGLLQEIDSFALSAKSGSASRSNLYVLLKMYIDTDVLAIRTKLQSALTHLLSQTLVFQANANSSMNSLEPELWLRCMPSTLRMRNSSTPHATLPDGEGEGLVNFLDDCFGRCQKKVYSYMEGMQTLVNGAKVVFPSPLMMVLLEQLKAKLEHKALSPPDTLALITFSRKLVFRLMGHLPDLEFLTAFGREVARIFQDTSNKGLEGSIKDVLMWEVSMLDRTLSRAMGADLPRQLPESNVAVQAFITEAQSRNIPSTPADRIAGAFELVDQLRFFGNKLRTLDVRQAVTIIEAYYPPACQHLIEYLDLSSGLLWDGFDVVSNHAKSATSLPFEWLYIHADLSALSEEEPQAVLVDSLLEGLTLVNAKRAIQLVAHLLTPPNASQQTCRALDLIASILQKAEGAMSSDDHMNLKTYTFGDIKAIHEICTNEDIQSDIKNALNRFINSLHANDAQDRLIVAEIAKFWVASINRSINSRSSSDVSSATKWIQFIDSEPLLDLFDSITDSLSDTPSQSTVSVLRELLVSIKRSLRSGDSSFEWKLRSRLPQLLALRSVLSGFYVLEDIVATALESSLPIGHDSHDARHQHIEAGSPDSISSLIERAETHWAHRLDAPPSELDLKSFLHQTSWSPSTVRIISALLYRHTSPDIVFWRWVGTDNCAHRSTHDFAIVLHAILDAHITRGKPIPKLEGDGWLPHFTRLLKATIEPRHPREMRARCSWCMSSLLLLVPAEATQFANCVASELSISPGNALPAEILTAAARVFQFEHHRTVVSSIVTSALQGLVSLLGDENHHSEGEQTMIRLIPLITPNIKVHLVEPLLTVVSKQCLANKYALDLSTALVKVVPLKPVVVNRFLQNILQHPQFFKYSSSSSSREAIINLLSTLFHQHPANTCQPTHVEPLVRIYQGSLSVPDQQILAVFRLFEVERTTSVALLLSSWSSSPDIPSADASEAIRSLDPGRVLRTCLGFPRWRRFEVQEVHALSRHETLLYDPVFLLLLFAQAMSESPPTSALAWVELFRTNIICLVIRTLSSRDEKMREVALLQMTALWGSIQNADMQERPHVIYILNLLKDTLDAPSDLPAKRLPSYSTLILLHALRAIFYPSNFIYPLTSSFLLQRPELDTHDIPMLYGMLYSSSDAWKKERGWIIRFLSDGMISTNDWRVLKRRHTWDLLASLYQSSADDRALRNGILEVLANITCNVQATTSLVLKSALLSWIEMQVSNCRNLETIVWVKILENIMVIVDPSKVESATGGAWREAILRCLLTLLDETPLGKSSLKSLFPRSLMSEQNKALRLNVLRTIAPAVLRLSLLPGTPLQKLHSLLKASISSLQVIEENTKVHGLERIVVKPASTLRDPPHPSAELFDLDELNDKDDDIRVWGEIVECLWRTGMTLQQPDGAWGALTSRLLVWRSIVGEEGSEVGGWARKEVVANL</sequence>
<name>A0ACB7INZ0_PLECO</name>
<gene>
    <name evidence="1" type="ORF">CCMSSC00406_0008212</name>
</gene>
<dbReference type="EMBL" id="WQMT02000009">
    <property type="protein sequence ID" value="KAG9219581.1"/>
    <property type="molecule type" value="Genomic_DNA"/>
</dbReference>
<dbReference type="Proteomes" id="UP000824881">
    <property type="component" value="Unassembled WGS sequence"/>
</dbReference>
<keyword evidence="2" id="KW-1185">Reference proteome</keyword>
<evidence type="ECO:0000313" key="2">
    <source>
        <dbReference type="Proteomes" id="UP000824881"/>
    </source>
</evidence>
<evidence type="ECO:0000313" key="1">
    <source>
        <dbReference type="EMBL" id="KAG9219581.1"/>
    </source>
</evidence>
<accession>A0ACB7INZ0</accession>
<proteinExistence type="predicted"/>
<protein>
    <submittedName>
        <fullName evidence="1">Uncharacterized protein</fullName>
    </submittedName>
</protein>
<organism evidence="1 2">
    <name type="scientific">Pleurotus cornucopiae</name>
    <name type="common">Cornucopia mushroom</name>
    <dbReference type="NCBI Taxonomy" id="5321"/>
    <lineage>
        <taxon>Eukaryota</taxon>
        <taxon>Fungi</taxon>
        <taxon>Dikarya</taxon>
        <taxon>Basidiomycota</taxon>
        <taxon>Agaricomycotina</taxon>
        <taxon>Agaricomycetes</taxon>
        <taxon>Agaricomycetidae</taxon>
        <taxon>Agaricales</taxon>
        <taxon>Pleurotineae</taxon>
        <taxon>Pleurotaceae</taxon>
        <taxon>Pleurotus</taxon>
    </lineage>
</organism>